<organism evidence="1 2">
    <name type="scientific">Mucilaginibacter galii</name>
    <dbReference type="NCBI Taxonomy" id="2005073"/>
    <lineage>
        <taxon>Bacteria</taxon>
        <taxon>Pseudomonadati</taxon>
        <taxon>Bacteroidota</taxon>
        <taxon>Sphingobacteriia</taxon>
        <taxon>Sphingobacteriales</taxon>
        <taxon>Sphingobacteriaceae</taxon>
        <taxon>Mucilaginibacter</taxon>
    </lineage>
</organism>
<reference evidence="1" key="1">
    <citation type="journal article" date="2014" name="Int. J. Syst. Evol. Microbiol.">
        <title>Complete genome sequence of Corynebacterium casei LMG S-19264T (=DSM 44701T), isolated from a smear-ripened cheese.</title>
        <authorList>
            <consortium name="US DOE Joint Genome Institute (JGI-PGF)"/>
            <person name="Walter F."/>
            <person name="Albersmeier A."/>
            <person name="Kalinowski J."/>
            <person name="Ruckert C."/>
        </authorList>
    </citation>
    <scope>NUCLEOTIDE SEQUENCE</scope>
    <source>
        <strain evidence="1">CCM 8711</strain>
    </source>
</reference>
<name>A0A917N2W0_9SPHI</name>
<dbReference type="RefSeq" id="WP_188418544.1">
    <property type="nucleotide sequence ID" value="NZ_BMDO01000013.1"/>
</dbReference>
<dbReference type="AlphaFoldDB" id="A0A917N2W0"/>
<comment type="caution">
    <text evidence="1">The sequence shown here is derived from an EMBL/GenBank/DDBJ whole genome shotgun (WGS) entry which is preliminary data.</text>
</comment>
<evidence type="ECO:0000313" key="2">
    <source>
        <dbReference type="Proteomes" id="UP000662074"/>
    </source>
</evidence>
<proteinExistence type="predicted"/>
<evidence type="ECO:0000313" key="1">
    <source>
        <dbReference type="EMBL" id="GGI52430.1"/>
    </source>
</evidence>
<dbReference type="Proteomes" id="UP000662074">
    <property type="component" value="Unassembled WGS sequence"/>
</dbReference>
<gene>
    <name evidence="1" type="ORF">GCM10011425_36420</name>
</gene>
<sequence>MPLYEEAQGLPKDEGISKGVLTSLALLSAEKGIEPVDVSNKHYPYNILLAHRDAERQLTAQCDELDLFIVQDDKGRVQMAVRETLYTDMNMYYIPVLPLYRLIRSRKHGESCDLLLSVCSYLLHHARIPYYRDDDSFLAYHYEMISEWLAEEVDEEEAESWSQNQQALRSSAHFGDLMHRKIYSPYHLQHFAERMEKAKPKTAFEQGSFKIAQKAFDLWQAYPDSHLTSHAMGNLPFDNYHGEEEEDDWQENTVRLDEYVHFVAETHGNLWNNLAENINCEWNERPYLQQPCLIRHYSEDTITVMDSLDFERGLFSLITDLCTLLNCLYD</sequence>
<reference evidence="1" key="2">
    <citation type="submission" date="2020-09" db="EMBL/GenBank/DDBJ databases">
        <authorList>
            <person name="Sun Q."/>
            <person name="Sedlacek I."/>
        </authorList>
    </citation>
    <scope>NUCLEOTIDE SEQUENCE</scope>
    <source>
        <strain evidence="1">CCM 8711</strain>
    </source>
</reference>
<protein>
    <submittedName>
        <fullName evidence="1">Uncharacterized protein</fullName>
    </submittedName>
</protein>
<keyword evidence="2" id="KW-1185">Reference proteome</keyword>
<accession>A0A917N2W0</accession>
<dbReference type="EMBL" id="BMDO01000013">
    <property type="protein sequence ID" value="GGI52430.1"/>
    <property type="molecule type" value="Genomic_DNA"/>
</dbReference>